<comment type="caution">
    <text evidence="10">The sequence shown here is derived from an EMBL/GenBank/DDBJ whole genome shotgun (WGS) entry which is preliminary data.</text>
</comment>
<evidence type="ECO:0000256" key="1">
    <source>
        <dbReference type="ARBA" id="ARBA00004786"/>
    </source>
</evidence>
<dbReference type="GO" id="GO:0004657">
    <property type="term" value="F:proline dehydrogenase activity"/>
    <property type="evidence" value="ECO:0007669"/>
    <property type="project" value="UniProtKB-EC"/>
</dbReference>
<dbReference type="SUPFAM" id="SSF53720">
    <property type="entry name" value="ALDH-like"/>
    <property type="match status" value="1"/>
</dbReference>
<dbReference type="InterPro" id="IPR029041">
    <property type="entry name" value="FAD-linked_oxidoreductase-like"/>
</dbReference>
<dbReference type="InterPro" id="IPR002872">
    <property type="entry name" value="Proline_DH_dom"/>
</dbReference>
<dbReference type="SUPFAM" id="SSF81935">
    <property type="entry name" value="N-terminal domain of bifunctional PutA protein"/>
    <property type="match status" value="1"/>
</dbReference>
<keyword evidence="5" id="KW-0274">FAD</keyword>
<dbReference type="InterPro" id="IPR041349">
    <property type="entry name" value="PRODH"/>
</dbReference>
<dbReference type="Pfam" id="PF01619">
    <property type="entry name" value="Pro_dh"/>
    <property type="match status" value="1"/>
</dbReference>
<evidence type="ECO:0000256" key="3">
    <source>
        <dbReference type="ARBA" id="ARBA00023027"/>
    </source>
</evidence>
<dbReference type="InterPro" id="IPR016162">
    <property type="entry name" value="Ald_DH_N"/>
</dbReference>
<evidence type="ECO:0000313" key="10">
    <source>
        <dbReference type="EMBL" id="PRO68493.1"/>
    </source>
</evidence>
<feature type="domain" description="Proline dehydrogenase PutA" evidence="8">
    <location>
        <begin position="62"/>
        <end position="173"/>
    </location>
</feature>
<dbReference type="Pfam" id="PF14850">
    <property type="entry name" value="Pro_dh-DNA_bdg"/>
    <property type="match status" value="1"/>
</dbReference>
<dbReference type="GO" id="GO:0003842">
    <property type="term" value="F:L-glutamate gamma-semialdehyde dehydrogenase activity"/>
    <property type="evidence" value="ECO:0007669"/>
    <property type="project" value="UniProtKB-EC"/>
</dbReference>
<dbReference type="InterPro" id="IPR024090">
    <property type="entry name" value="PRODH_PutA_dom_I"/>
</dbReference>
<evidence type="ECO:0000256" key="2">
    <source>
        <dbReference type="ARBA" id="ARBA00023002"/>
    </source>
</evidence>
<dbReference type="InterPro" id="IPR024082">
    <property type="entry name" value="PRODH_PutA_dom_II"/>
</dbReference>
<keyword evidence="5" id="KW-0238">DNA-binding</keyword>
<comment type="function">
    <text evidence="5">Oxidizes proline to glutamate for use as a carbon and nitrogen source.</text>
</comment>
<dbReference type="Gene3D" id="1.20.5.460">
    <property type="entry name" value="Single helix bin"/>
    <property type="match status" value="1"/>
</dbReference>
<evidence type="ECO:0000259" key="9">
    <source>
        <dbReference type="Pfam" id="PF18327"/>
    </source>
</evidence>
<keyword evidence="5" id="KW-0642">Proline metabolism</keyword>
<proteinExistence type="inferred from homology"/>
<comment type="catalytic activity">
    <reaction evidence="5">
        <text>L-proline + a quinone = (S)-1-pyrroline-5-carboxylate + a quinol + H(+)</text>
        <dbReference type="Rhea" id="RHEA:23784"/>
        <dbReference type="ChEBI" id="CHEBI:15378"/>
        <dbReference type="ChEBI" id="CHEBI:17388"/>
        <dbReference type="ChEBI" id="CHEBI:24646"/>
        <dbReference type="ChEBI" id="CHEBI:60039"/>
        <dbReference type="ChEBI" id="CHEBI:132124"/>
        <dbReference type="EC" id="1.5.5.2"/>
    </reaction>
</comment>
<comment type="cofactor">
    <cofactor evidence="5">
        <name>FAD</name>
        <dbReference type="ChEBI" id="CHEBI:57692"/>
    </cofactor>
</comment>
<comment type="catalytic activity">
    <reaction evidence="4 5">
        <text>L-glutamate 5-semialdehyde + NAD(+) + H2O = L-glutamate + NADH + 2 H(+)</text>
        <dbReference type="Rhea" id="RHEA:30235"/>
        <dbReference type="ChEBI" id="CHEBI:15377"/>
        <dbReference type="ChEBI" id="CHEBI:15378"/>
        <dbReference type="ChEBI" id="CHEBI:29985"/>
        <dbReference type="ChEBI" id="CHEBI:57540"/>
        <dbReference type="ChEBI" id="CHEBI:57945"/>
        <dbReference type="ChEBI" id="CHEBI:58066"/>
        <dbReference type="EC" id="1.2.1.88"/>
    </reaction>
</comment>
<dbReference type="InterPro" id="IPR050485">
    <property type="entry name" value="Proline_metab_enzyme"/>
</dbReference>
<dbReference type="Pfam" id="PF00171">
    <property type="entry name" value="Aldedh"/>
    <property type="match status" value="1"/>
</dbReference>
<dbReference type="EC" id="1.2.1.88" evidence="5"/>
<dbReference type="Proteomes" id="UP000239539">
    <property type="component" value="Unassembled WGS sequence"/>
</dbReference>
<dbReference type="SUPFAM" id="SSF51730">
    <property type="entry name" value="FAD-linked oxidoreductase"/>
    <property type="match status" value="1"/>
</dbReference>
<feature type="domain" description="Proline dehydrogenase" evidence="7">
    <location>
        <begin position="183"/>
        <end position="475"/>
    </location>
</feature>
<dbReference type="InterPro" id="IPR005933">
    <property type="entry name" value="PutA_C"/>
</dbReference>
<dbReference type="PANTHER" id="PTHR42862">
    <property type="entry name" value="DELTA-1-PYRROLINE-5-CARBOXYLATE DEHYDROGENASE 1, ISOFORM A-RELATED"/>
    <property type="match status" value="1"/>
</dbReference>
<dbReference type="PIRSF" id="PIRSF000197">
    <property type="entry name" value="Bifunct_PutA"/>
    <property type="match status" value="1"/>
</dbReference>
<dbReference type="InterPro" id="IPR024089">
    <property type="entry name" value="PRODH_PutA_dom_I/II"/>
</dbReference>
<sequence length="1168" mass="127733">MLDVCKLHSRTDINNAIREDESVVIKKLLDQLSLPIAHEALTKEYAQKLVHHLRNDVKPSLMETFLSKYGLSTDEGIALMCLAEALLRVPDSFTAEELIEDKIASSEWDKHLGQSSSSLVNAATWGLMLTGKVLSNNEQKRITKKVKPLVKRIGAPTIRVAVKMAMKELGHQFVLGESISSAVKRGQANVKAGFGYSYDMLGEAALTQHDAERYFAEYKKAIKHLLTLSRSGDVHQNAGISIKLSALHPRYESINKERVLEELTPKVLELAQLAKSGNLGLNIDAEESDRLDLSLEVIQDVLSDVSLEGWDGFGVVVQAYNKAAPHVLDWLFELSTRLARKITVRLVKGAYWDAEIKKAQVNGVKNFPVYTSKAATDTSYLYCAKKLLDMRHVIYPQFATHNACTVAAILQMTDDNNGFEFQRLHGMGESLYRYLVSKERIKCRIYAPVGKHRDLLAYLVRRLLENGANSSFVNQIVDKSVPVSQVTQYPLTQVQVPKTSVIAMPEAIFGEHRKNSKGFDLFQPIDQDAFNELRYHFSNTQWHATPLVNHDVGHKQSFDVVNPANHNDAIGSVVFADESDVLRAIDSARIWKEHGVRSRGVILNRAADLLEQNSGEIFAILCREAGKNAFDAVAEIREAVDFLRYYAAEAISQKASKPCGIFACVSPWNFPLAIFIGQVAAALASGNAVVAKPAETTTISAWFASKLLYQAGVPREVFQLVPGEGATVGNTLTASPKIDGVCFTGSTLTAQRINRNMAEHCAPDAPLIAETGGLNCMIVDSTALLEQAVKDVVRSAFQSAGQRCSALRMLYIQEDIYASFLSMLSGAINELKVADPWHLDTDIGPVISEQALNTISTYINDNADNIVVSFEGEVPNDGYFIPPTVIETTGIDALETEIFGPVLHVAKFKAKHIGQIVERVNASGYGLTFGIHSRIDSRVEKLVSSLNVGNIYVNRDQVGAIVGSQPFGGENLSGTGPKAGGPHYLSKFIKSESTMLNLASHDIGKETLAFDVVQNKINSLGQIHNRHILNETTMPGPTGELNVLREFGKGVILCLGEHFDEAVRQSQAVKQAGAIPLIICKGAKGANAIDGTLSANDLTKLSGFYGVAIHCEKNRLREIRKALSLREGAILSLTTSPEDVQKCCTFERHVCINTTAAGGNASLLAIAC</sequence>
<dbReference type="EMBL" id="PVNO01000026">
    <property type="protein sequence ID" value="PRO68493.1"/>
    <property type="molecule type" value="Genomic_DNA"/>
</dbReference>
<dbReference type="RefSeq" id="WP_105931631.1">
    <property type="nucleotide sequence ID" value="NZ_PVNO01000026.1"/>
</dbReference>
<dbReference type="InterPro" id="IPR015590">
    <property type="entry name" value="Aldehyde_DH_dom"/>
</dbReference>
<dbReference type="Gene3D" id="1.20.5.550">
    <property type="entry name" value="Single Helix bin"/>
    <property type="match status" value="1"/>
</dbReference>
<evidence type="ECO:0000256" key="5">
    <source>
        <dbReference type="PIRNR" id="PIRNR000197"/>
    </source>
</evidence>
<feature type="domain" description="Aldehyde dehydrogenase" evidence="6">
    <location>
        <begin position="556"/>
        <end position="991"/>
    </location>
</feature>
<evidence type="ECO:0000313" key="11">
    <source>
        <dbReference type="Proteomes" id="UP000239539"/>
    </source>
</evidence>
<gene>
    <name evidence="10" type="ORF">C6Y39_12695</name>
</gene>
<feature type="domain" description="Proline utilization A proline dehydrogenase N-terminal" evidence="9">
    <location>
        <begin position="10"/>
        <end position="54"/>
    </location>
</feature>
<comment type="pathway">
    <text evidence="1 5">Amino-acid degradation; L-proline degradation into L-glutamate; L-glutamate from L-proline: step 2/2.</text>
</comment>
<dbReference type="NCBIfam" id="TIGR01238">
    <property type="entry name" value="D1pyr5carbox3"/>
    <property type="match status" value="1"/>
</dbReference>
<dbReference type="InterPro" id="IPR016160">
    <property type="entry name" value="Ald_DH_CS_CYS"/>
</dbReference>
<keyword evidence="5" id="KW-0805">Transcription regulation</keyword>
<reference evidence="11" key="1">
    <citation type="journal article" date="2020" name="Int. J. Syst. Evol. Microbiol.">
        <title>Alteromonas alba sp. nov., a marine bacterium isolated from the seawater of the West Pacific Ocean.</title>
        <authorList>
            <person name="Sun C."/>
            <person name="Wu Y.-H."/>
            <person name="Xamxidin M."/>
            <person name="Cheng H."/>
            <person name="Xu X.-W."/>
        </authorList>
    </citation>
    <scope>NUCLEOTIDE SEQUENCE [LARGE SCALE GENOMIC DNA]</scope>
    <source>
        <strain evidence="11">9a2</strain>
    </source>
</reference>
<dbReference type="EC" id="1.5.5.2" evidence="5"/>
<dbReference type="InterPro" id="IPR016161">
    <property type="entry name" value="Ald_DH/histidinol_DH"/>
</dbReference>
<name>A0ABX5CNA3_9ALTE</name>
<dbReference type="NCBIfam" id="NF008869">
    <property type="entry name" value="PRK11904.1"/>
    <property type="match status" value="1"/>
</dbReference>
<organism evidence="10 11">
    <name type="scientific">Alteromonas gracilis</name>
    <dbReference type="NCBI Taxonomy" id="1479524"/>
    <lineage>
        <taxon>Bacteria</taxon>
        <taxon>Pseudomonadati</taxon>
        <taxon>Pseudomonadota</taxon>
        <taxon>Gammaproteobacteria</taxon>
        <taxon>Alteromonadales</taxon>
        <taxon>Alteromonadaceae</taxon>
        <taxon>Alteromonas/Salinimonas group</taxon>
        <taxon>Alteromonas</taxon>
    </lineage>
</organism>
<keyword evidence="3 5" id="KW-0520">NAD</keyword>
<keyword evidence="5" id="KW-0804">Transcription</keyword>
<keyword evidence="2 5" id="KW-0560">Oxidoreductase</keyword>
<dbReference type="InterPro" id="IPR016163">
    <property type="entry name" value="Ald_DH_C"/>
</dbReference>
<evidence type="ECO:0000256" key="4">
    <source>
        <dbReference type="ARBA" id="ARBA00048142"/>
    </source>
</evidence>
<dbReference type="Gene3D" id="3.40.309.10">
    <property type="entry name" value="Aldehyde Dehydrogenase, Chain A, domain 2"/>
    <property type="match status" value="1"/>
</dbReference>
<evidence type="ECO:0000259" key="6">
    <source>
        <dbReference type="Pfam" id="PF00171"/>
    </source>
</evidence>
<comment type="similarity">
    <text evidence="5">In the C-terminal section; belongs to the aldehyde dehydrogenase family.</text>
</comment>
<evidence type="ECO:0000259" key="7">
    <source>
        <dbReference type="Pfam" id="PF01619"/>
    </source>
</evidence>
<dbReference type="InterPro" id="IPR025703">
    <property type="entry name" value="Bifunct_PutA"/>
</dbReference>
<dbReference type="Pfam" id="PF18327">
    <property type="entry name" value="PRODH"/>
    <property type="match status" value="1"/>
</dbReference>
<dbReference type="CDD" id="cd07125">
    <property type="entry name" value="ALDH_PutA-P5CDH"/>
    <property type="match status" value="1"/>
</dbReference>
<comment type="similarity">
    <text evidence="5">In the N-terminal section; belongs to the proline dehydrogenase family.</text>
</comment>
<accession>A0ABX5CNA3</accession>
<keyword evidence="5" id="KW-0285">Flavoprotein</keyword>
<evidence type="ECO:0000259" key="8">
    <source>
        <dbReference type="Pfam" id="PF14850"/>
    </source>
</evidence>
<protein>
    <recommendedName>
        <fullName evidence="5">Bifunctional protein PutA</fullName>
    </recommendedName>
    <domain>
        <recommendedName>
            <fullName evidence="5">Proline dehydrogenase</fullName>
            <ecNumber evidence="5">1.5.5.2</ecNumber>
        </recommendedName>
        <alternativeName>
            <fullName evidence="5">Proline oxidase</fullName>
        </alternativeName>
    </domain>
    <domain>
        <recommendedName>
            <fullName evidence="5">Delta-1-pyrroline-5-carboxylate dehydrogenase</fullName>
            <shortName evidence="5">P5C dehydrogenase</shortName>
            <ecNumber evidence="5">1.2.1.88</ecNumber>
        </recommendedName>
        <alternativeName>
            <fullName evidence="5">L-glutamate gamma-semialdehyde dehydrogenase</fullName>
        </alternativeName>
    </domain>
</protein>
<keyword evidence="5" id="KW-0678">Repressor</keyword>
<dbReference type="PROSITE" id="PS00070">
    <property type="entry name" value="ALDEHYDE_DEHYDR_CYS"/>
    <property type="match status" value="1"/>
</dbReference>
<keyword evidence="11" id="KW-1185">Reference proteome</keyword>
<comment type="pathway">
    <text evidence="5">Amino-acid degradation; L-proline degradation into L-glutamate; L-glutamate from L-proline: step 1/2.</text>
</comment>
<dbReference type="Gene3D" id="3.40.605.10">
    <property type="entry name" value="Aldehyde Dehydrogenase, Chain A, domain 1"/>
    <property type="match status" value="1"/>
</dbReference>
<dbReference type="PANTHER" id="PTHR42862:SF1">
    <property type="entry name" value="DELTA-1-PYRROLINE-5-CARBOXYLATE DEHYDROGENASE 2, ISOFORM A-RELATED"/>
    <property type="match status" value="1"/>
</dbReference>
<dbReference type="Gene3D" id="3.20.20.220">
    <property type="match status" value="1"/>
</dbReference>